<evidence type="ECO:0000313" key="2">
    <source>
        <dbReference type="Proteomes" id="UP000198755"/>
    </source>
</evidence>
<dbReference type="Proteomes" id="UP000198755">
    <property type="component" value="Unassembled WGS sequence"/>
</dbReference>
<dbReference type="EMBL" id="FOSN01000027">
    <property type="protein sequence ID" value="SFK83283.1"/>
    <property type="molecule type" value="Genomic_DNA"/>
</dbReference>
<accession>A0A1I4CR98</accession>
<name>A0A1I4CR98_9HYPH</name>
<gene>
    <name evidence="1" type="ORF">SAMN05444581_12710</name>
</gene>
<protein>
    <submittedName>
        <fullName evidence="1">Uncharacterized protein</fullName>
    </submittedName>
</protein>
<evidence type="ECO:0000313" key="1">
    <source>
        <dbReference type="EMBL" id="SFK83283.1"/>
    </source>
</evidence>
<reference evidence="1 2" key="1">
    <citation type="submission" date="2016-10" db="EMBL/GenBank/DDBJ databases">
        <authorList>
            <person name="de Groot N.N."/>
        </authorList>
    </citation>
    <scope>NUCLEOTIDE SEQUENCE [LARGE SCALE GENOMIC DNA]</scope>
    <source>
        <strain evidence="1 2">NE2</strain>
    </source>
</reference>
<dbReference type="AlphaFoldDB" id="A0A1I4CR98"/>
<sequence length="75" mass="8097">MIPEGLVSLSDFPSLLKILDELESRSEEIEDAANKSGAAGVRSISEIAVREMAANLDKDMVRLLHSLLAGVTNRC</sequence>
<proteinExistence type="predicted"/>
<organism evidence="1 2">
    <name type="scientific">Methylocapsa palsarum</name>
    <dbReference type="NCBI Taxonomy" id="1612308"/>
    <lineage>
        <taxon>Bacteria</taxon>
        <taxon>Pseudomonadati</taxon>
        <taxon>Pseudomonadota</taxon>
        <taxon>Alphaproteobacteria</taxon>
        <taxon>Hyphomicrobiales</taxon>
        <taxon>Beijerinckiaceae</taxon>
        <taxon>Methylocapsa</taxon>
    </lineage>
</organism>
<keyword evidence="2" id="KW-1185">Reference proteome</keyword>